<dbReference type="Proteomes" id="UP000233556">
    <property type="component" value="Unassembled WGS sequence"/>
</dbReference>
<reference evidence="2" key="2">
    <citation type="submission" date="2017-12" db="EMBL/GenBank/DDBJ databases">
        <title>Genome sequence of the Bar-tailed Godwit (Limosa lapponica baueri).</title>
        <authorList>
            <person name="Lima N.C.B."/>
            <person name="Parody-Merino A.M."/>
            <person name="Battley P.F."/>
            <person name="Fidler A.E."/>
            <person name="Prosdocimi F."/>
        </authorList>
    </citation>
    <scope>NUCLEOTIDE SEQUENCE [LARGE SCALE GENOMIC DNA]</scope>
</reference>
<dbReference type="AlphaFoldDB" id="A0A2I0U185"/>
<dbReference type="OrthoDB" id="10593910at2759"/>
<sequence>MGEDHRKKKKHRRQGQGQYSLLMGHTWGFHGDSCTPVSEIHAVPNFHPEIGKYKWVLGFSGRFPAEKA</sequence>
<gene>
    <name evidence="1" type="ORF">llap_9990</name>
</gene>
<evidence type="ECO:0000313" key="1">
    <source>
        <dbReference type="EMBL" id="PKU39703.1"/>
    </source>
</evidence>
<name>A0A2I0U185_LIMLA</name>
<proteinExistence type="predicted"/>
<dbReference type="EMBL" id="KZ506425">
    <property type="protein sequence ID" value="PKU39703.1"/>
    <property type="molecule type" value="Genomic_DNA"/>
</dbReference>
<organism evidence="1 2">
    <name type="scientific">Limosa lapponica baueri</name>
    <dbReference type="NCBI Taxonomy" id="1758121"/>
    <lineage>
        <taxon>Eukaryota</taxon>
        <taxon>Metazoa</taxon>
        <taxon>Chordata</taxon>
        <taxon>Craniata</taxon>
        <taxon>Vertebrata</taxon>
        <taxon>Euteleostomi</taxon>
        <taxon>Archelosauria</taxon>
        <taxon>Archosauria</taxon>
        <taxon>Dinosauria</taxon>
        <taxon>Saurischia</taxon>
        <taxon>Theropoda</taxon>
        <taxon>Coelurosauria</taxon>
        <taxon>Aves</taxon>
        <taxon>Neognathae</taxon>
        <taxon>Neoaves</taxon>
        <taxon>Charadriiformes</taxon>
        <taxon>Scolopacidae</taxon>
        <taxon>Limosa</taxon>
    </lineage>
</organism>
<protein>
    <submittedName>
        <fullName evidence="1">Uncharacterized protein</fullName>
    </submittedName>
</protein>
<evidence type="ECO:0000313" key="2">
    <source>
        <dbReference type="Proteomes" id="UP000233556"/>
    </source>
</evidence>
<accession>A0A2I0U185</accession>
<keyword evidence="2" id="KW-1185">Reference proteome</keyword>
<reference evidence="2" key="1">
    <citation type="submission" date="2017-11" db="EMBL/GenBank/DDBJ databases">
        <authorList>
            <person name="Lima N.C."/>
            <person name="Parody-Merino A.M."/>
            <person name="Battley P.F."/>
            <person name="Fidler A.E."/>
            <person name="Prosdocimi F."/>
        </authorList>
    </citation>
    <scope>NUCLEOTIDE SEQUENCE [LARGE SCALE GENOMIC DNA]</scope>
</reference>